<keyword evidence="16 19" id="KW-0275">Fatty acid biosynthesis</keyword>
<keyword evidence="8 19" id="KW-0808">Transferase</keyword>
<feature type="binding site" evidence="20">
    <location>
        <position position="40"/>
    </location>
    <ligand>
        <name>Zn(2+)</name>
        <dbReference type="ChEBI" id="CHEBI:29105"/>
    </ligand>
</feature>
<keyword evidence="23" id="KW-0436">Ligase</keyword>
<feature type="binding site" evidence="20">
    <location>
        <position position="37"/>
    </location>
    <ligand>
        <name>Zn(2+)</name>
        <dbReference type="ChEBI" id="CHEBI:29105"/>
    </ligand>
</feature>
<keyword evidence="24" id="KW-1185">Reference proteome</keyword>
<evidence type="ECO:0000256" key="1">
    <source>
        <dbReference type="ARBA" id="ARBA00004496"/>
    </source>
</evidence>
<dbReference type="EC" id="2.1.3.15" evidence="19"/>
<evidence type="ECO:0000256" key="17">
    <source>
        <dbReference type="ARBA" id="ARBA00025280"/>
    </source>
</evidence>
<evidence type="ECO:0000256" key="9">
    <source>
        <dbReference type="ARBA" id="ARBA00022723"/>
    </source>
</evidence>
<dbReference type="InterPro" id="IPR011762">
    <property type="entry name" value="COA_CT_N"/>
</dbReference>
<dbReference type="GO" id="GO:0016743">
    <property type="term" value="F:carboxyl- or carbamoyltransferase activity"/>
    <property type="evidence" value="ECO:0007669"/>
    <property type="project" value="UniProtKB-UniRule"/>
</dbReference>
<evidence type="ECO:0000256" key="12">
    <source>
        <dbReference type="ARBA" id="ARBA00022832"/>
    </source>
</evidence>
<comment type="catalytic activity">
    <reaction evidence="18 19">
        <text>N(6)-carboxybiotinyl-L-lysyl-[protein] + acetyl-CoA = N(6)-biotinyl-L-lysyl-[protein] + malonyl-CoA</text>
        <dbReference type="Rhea" id="RHEA:54728"/>
        <dbReference type="Rhea" id="RHEA-COMP:10505"/>
        <dbReference type="Rhea" id="RHEA-COMP:10506"/>
        <dbReference type="ChEBI" id="CHEBI:57288"/>
        <dbReference type="ChEBI" id="CHEBI:57384"/>
        <dbReference type="ChEBI" id="CHEBI:83144"/>
        <dbReference type="ChEBI" id="CHEBI:83145"/>
        <dbReference type="EC" id="2.1.3.15"/>
    </reaction>
</comment>
<dbReference type="NCBIfam" id="TIGR00513">
    <property type="entry name" value="accA"/>
    <property type="match status" value="1"/>
</dbReference>
<comment type="subunit">
    <text evidence="19">Acetyl-CoA carboxylase is a heterohexamer composed of biotin carboxyl carrier protein (AccB), biotin carboxylase (AccC) and two subunits each of ACCase subunit alpha (AccA) and ACCase subunit beta (AccD).</text>
</comment>
<evidence type="ECO:0000256" key="10">
    <source>
        <dbReference type="ARBA" id="ARBA00022741"/>
    </source>
</evidence>
<keyword evidence="12 19" id="KW-0276">Fatty acid metabolism</keyword>
<comment type="similarity">
    <text evidence="19">Belongs to the AccA family.</text>
</comment>
<dbReference type="InterPro" id="IPR029045">
    <property type="entry name" value="ClpP/crotonase-like_dom_sf"/>
</dbReference>
<dbReference type="SUPFAM" id="SSF52096">
    <property type="entry name" value="ClpP/crotonase"/>
    <property type="match status" value="2"/>
</dbReference>
<evidence type="ECO:0000256" key="4">
    <source>
        <dbReference type="ARBA" id="ARBA00010284"/>
    </source>
</evidence>
<accession>A0A7X3MJW8</accession>
<dbReference type="Pfam" id="PF03255">
    <property type="entry name" value="ACCA"/>
    <property type="match status" value="1"/>
</dbReference>
<sequence>MKLDNVFKKTRISSGRKGYISLNLTKPEVPEGLLRKCNKCGGAIIAKDVKDDYYICPKCGGYFRVHAYRRIEMVVDAGTFEEWDECLTAPNPLQYKGYEEKLSTLQEKTGLKEAVVTGKAQIDGTEVVLGVCDGRFLMASMGEAVGEKIARAVERATKEGLPVILFACSGGARMQEGIISLMQMAKTSAALKRHSDAGLLYISVLTDPTTGGVTASFAMLGDVILAEPKALIGFAGPRVIEQTIGQKLPKGFQRSEFLLEHGFIDGIVERHQLKETLSQILRLHEDGKAWNDREAAGAEEEGEKASLGDAAVNNKLAKAWDRVQLSRMKDRPVGSDYIRELFTDFIELHGDRYFADDKAIIGGIGRFRGLPVTVIAQAKGTNTKENIERNFGMPSPDGYRKALRLMKQAEKFCRPVICFVDTPGAFCGLEAEERGQGEAIARNIYEMSGLKAPVLSIIIGEGGSGGALAMATADEVWMLENSVYSILSPEGFASILWKDSSKAKDAADVMRLTAEDLYQMGIVEQVFAEPAPYTIENLKEVTCRLADKIEEFLKRYGKMSEAELMEHRYDRFRKM</sequence>
<dbReference type="GO" id="GO:0009317">
    <property type="term" value="C:acetyl-CoA carboxylase complex"/>
    <property type="evidence" value="ECO:0007669"/>
    <property type="project" value="InterPro"/>
</dbReference>
<comment type="subunit">
    <text evidence="5">Acetyl-CoA carboxylase is a heterotetramer composed of biotin carboxyl carrier protein (AccB), biotin carboxylase (AccC) and two subunits of ACCase subunit beta/alpha.</text>
</comment>
<keyword evidence="14 19" id="KW-0067">ATP-binding</keyword>
<evidence type="ECO:0000256" key="15">
    <source>
        <dbReference type="ARBA" id="ARBA00023098"/>
    </source>
</evidence>
<proteinExistence type="inferred from homology"/>
<dbReference type="NCBIfam" id="NF041504">
    <property type="entry name" value="AccA_sub"/>
    <property type="match status" value="1"/>
</dbReference>
<comment type="similarity">
    <text evidence="3">In the C-terminal section; belongs to the AccA family.</text>
</comment>
<evidence type="ECO:0000259" key="21">
    <source>
        <dbReference type="PROSITE" id="PS50980"/>
    </source>
</evidence>
<dbReference type="PROSITE" id="PS50989">
    <property type="entry name" value="COA_CT_CTER"/>
    <property type="match status" value="1"/>
</dbReference>
<dbReference type="HAMAP" id="MF_00823">
    <property type="entry name" value="AcetylCoA_CT_alpha"/>
    <property type="match status" value="1"/>
</dbReference>
<dbReference type="PANTHER" id="PTHR42853">
    <property type="entry name" value="ACETYL-COENZYME A CARBOXYLASE CARBOXYL TRANSFERASE SUBUNIT ALPHA"/>
    <property type="match status" value="1"/>
</dbReference>
<evidence type="ECO:0000313" key="23">
    <source>
        <dbReference type="EMBL" id="MXP77790.1"/>
    </source>
</evidence>
<dbReference type="InterPro" id="IPR011763">
    <property type="entry name" value="COA_CT_C"/>
</dbReference>
<comment type="function">
    <text evidence="19">Component of the acetyl coenzyme A carboxylase (ACC) complex. First, biotin carboxylase catalyzes the carboxylation of biotin on its carrier protein (BCCP) and then the CO(2) group is transferred by the carboxyltransferase to acetyl-CoA to form malonyl-CoA.</text>
</comment>
<dbReference type="GO" id="GO:0008270">
    <property type="term" value="F:zinc ion binding"/>
    <property type="evidence" value="ECO:0007669"/>
    <property type="project" value="UniProtKB-UniRule"/>
</dbReference>
<evidence type="ECO:0000256" key="5">
    <source>
        <dbReference type="ARBA" id="ARBA00011664"/>
    </source>
</evidence>
<dbReference type="InterPro" id="IPR041010">
    <property type="entry name" value="Znf-ACC"/>
</dbReference>
<dbReference type="GO" id="GO:0006633">
    <property type="term" value="P:fatty acid biosynthetic process"/>
    <property type="evidence" value="ECO:0007669"/>
    <property type="project" value="UniProtKB-KW"/>
</dbReference>
<comment type="cofactor">
    <cofactor evidence="20">
        <name>Zn(2+)</name>
        <dbReference type="ChEBI" id="CHEBI:29105"/>
    </cofactor>
    <text evidence="20">Binds 1 zinc ion per subunit.</text>
</comment>
<dbReference type="Pfam" id="PF17848">
    <property type="entry name" value="Zn_ribbon_ACC"/>
    <property type="match status" value="1"/>
</dbReference>
<evidence type="ECO:0000256" key="7">
    <source>
        <dbReference type="ARBA" id="ARBA00022516"/>
    </source>
</evidence>
<dbReference type="Gene3D" id="3.90.226.10">
    <property type="entry name" value="2-enoyl-CoA Hydratase, Chain A, domain 1"/>
    <property type="match status" value="2"/>
</dbReference>
<dbReference type="UniPathway" id="UPA00655">
    <property type="reaction ID" value="UER00711"/>
</dbReference>
<keyword evidence="15 19" id="KW-0443">Lipid metabolism</keyword>
<dbReference type="GO" id="GO:0003989">
    <property type="term" value="F:acetyl-CoA carboxylase activity"/>
    <property type="evidence" value="ECO:0007669"/>
    <property type="project" value="InterPro"/>
</dbReference>
<name>A0A7X3MJW8_9FIRM</name>
<evidence type="ECO:0000256" key="13">
    <source>
        <dbReference type="ARBA" id="ARBA00022833"/>
    </source>
</evidence>
<dbReference type="EMBL" id="WUQX01000001">
    <property type="protein sequence ID" value="MXP77790.1"/>
    <property type="molecule type" value="Genomic_DNA"/>
</dbReference>
<evidence type="ECO:0000256" key="18">
    <source>
        <dbReference type="ARBA" id="ARBA00049152"/>
    </source>
</evidence>
<feature type="domain" description="CoA carboxyltransferase N-terminal" evidence="21">
    <location>
        <begin position="33"/>
        <end position="299"/>
    </location>
</feature>
<comment type="caution">
    <text evidence="23">The sequence shown here is derived from an EMBL/GenBank/DDBJ whole genome shotgun (WGS) entry which is preliminary data.</text>
</comment>
<keyword evidence="10 19" id="KW-0547">Nucleotide-binding</keyword>
<feature type="domain" description="CoA carboxyltransferase C-terminal" evidence="22">
    <location>
        <begin position="311"/>
        <end position="555"/>
    </location>
</feature>
<protein>
    <recommendedName>
        <fullName evidence="19 20">Multifunctional fusion protein</fullName>
    </recommendedName>
    <domain>
        <recommendedName>
            <fullName evidence="19">Acetyl-coenzyme A carboxylase carboxyl transferase subunit alpha</fullName>
            <shortName evidence="19">ACCase subunit alpha</shortName>
            <shortName evidence="19">Acetyl-CoA carboxylase carboxyltransferase subunit alpha</shortName>
            <ecNumber evidence="19">2.1.3.15</ecNumber>
        </recommendedName>
    </domain>
    <domain>
        <recommendedName>
            <fullName evidence="20">Acetyl-coenzyme A carboxylase carboxyl transferase subunit beta</fullName>
            <shortName evidence="20">ACCase subunit beta</shortName>
            <shortName evidence="20">Acetyl-CoA carboxylase carboxyltransferase subunit beta</shortName>
        </recommendedName>
    </domain>
</protein>
<evidence type="ECO:0000259" key="22">
    <source>
        <dbReference type="PROSITE" id="PS50989"/>
    </source>
</evidence>
<keyword evidence="7 19" id="KW-0444">Lipid biosynthesis</keyword>
<keyword evidence="6 19" id="KW-0963">Cytoplasm</keyword>
<dbReference type="Proteomes" id="UP000460412">
    <property type="component" value="Unassembled WGS sequence"/>
</dbReference>
<organism evidence="23 24">
    <name type="scientific">Sporofaciens musculi</name>
    <dbReference type="NCBI Taxonomy" id="2681861"/>
    <lineage>
        <taxon>Bacteria</taxon>
        <taxon>Bacillati</taxon>
        <taxon>Bacillota</taxon>
        <taxon>Clostridia</taxon>
        <taxon>Lachnospirales</taxon>
        <taxon>Lachnospiraceae</taxon>
        <taxon>Sporofaciens</taxon>
    </lineage>
</organism>
<dbReference type="AlphaFoldDB" id="A0A7X3MJW8"/>
<dbReference type="PANTHER" id="PTHR42853:SF3">
    <property type="entry name" value="ACETYL-COENZYME A CARBOXYLASE CARBOXYL TRANSFERASE SUBUNIT ALPHA, CHLOROPLASTIC"/>
    <property type="match status" value="1"/>
</dbReference>
<dbReference type="NCBIfam" id="NF004344">
    <property type="entry name" value="PRK05724.1"/>
    <property type="match status" value="1"/>
</dbReference>
<keyword evidence="9 20" id="KW-0479">Metal-binding</keyword>
<dbReference type="NCBIfam" id="TIGR00515">
    <property type="entry name" value="accD"/>
    <property type="match status" value="1"/>
</dbReference>
<dbReference type="PRINTS" id="PR01069">
    <property type="entry name" value="ACCCTRFRASEA"/>
</dbReference>
<evidence type="ECO:0000313" key="24">
    <source>
        <dbReference type="Proteomes" id="UP000460412"/>
    </source>
</evidence>
<gene>
    <name evidence="20" type="primary">accD</name>
    <name evidence="19" type="synonym">accA</name>
    <name evidence="23" type="ORF">GN277_21280</name>
</gene>
<dbReference type="RefSeq" id="WP_159753395.1">
    <property type="nucleotide sequence ID" value="NZ_CATIFW010000035.1"/>
</dbReference>
<comment type="pathway">
    <text evidence="2 19">Lipid metabolism; malonyl-CoA biosynthesis; malonyl-CoA from acetyl-CoA: step 1/1.</text>
</comment>
<evidence type="ECO:0000256" key="19">
    <source>
        <dbReference type="HAMAP-Rule" id="MF_00823"/>
    </source>
</evidence>
<dbReference type="InterPro" id="IPR000438">
    <property type="entry name" value="Acetyl_CoA_COase_Trfase_b_su"/>
</dbReference>
<keyword evidence="13 20" id="KW-0862">Zinc</keyword>
<evidence type="ECO:0000256" key="14">
    <source>
        <dbReference type="ARBA" id="ARBA00022840"/>
    </source>
</evidence>
<comment type="similarity">
    <text evidence="4">In the N-terminal section; belongs to the AccD/PCCB family.</text>
</comment>
<evidence type="ECO:0000256" key="11">
    <source>
        <dbReference type="ARBA" id="ARBA00022771"/>
    </source>
</evidence>
<evidence type="ECO:0000256" key="2">
    <source>
        <dbReference type="ARBA" id="ARBA00004956"/>
    </source>
</evidence>
<evidence type="ECO:0000256" key="20">
    <source>
        <dbReference type="HAMAP-Rule" id="MF_01395"/>
    </source>
</evidence>
<dbReference type="InterPro" id="IPR001095">
    <property type="entry name" value="Acetyl_CoA_COase_a_su"/>
</dbReference>
<evidence type="ECO:0000256" key="16">
    <source>
        <dbReference type="ARBA" id="ARBA00023160"/>
    </source>
</evidence>
<evidence type="ECO:0000256" key="3">
    <source>
        <dbReference type="ARBA" id="ARBA00006276"/>
    </source>
</evidence>
<dbReference type="HAMAP" id="MF_01395">
    <property type="entry name" value="AcetylCoA_CT_beta"/>
    <property type="match status" value="1"/>
</dbReference>
<keyword evidence="11 20" id="KW-0863">Zinc-finger</keyword>
<comment type="subcellular location">
    <subcellularLocation>
        <location evidence="1 19">Cytoplasm</location>
    </subcellularLocation>
</comment>
<reference evidence="23 24" key="1">
    <citation type="submission" date="2019-12" db="EMBL/GenBank/DDBJ databases">
        <title>Sporaefaciens musculi gen. nov., sp. nov., a novel bacterium isolated from the caecum of an obese mouse.</title>
        <authorList>
            <person name="Rasmussen T.S."/>
            <person name="Streidl T."/>
            <person name="Hitch T.C.A."/>
            <person name="Wortmann E."/>
            <person name="Deptula P."/>
            <person name="Hansen M."/>
            <person name="Nielsen D.S."/>
            <person name="Clavel T."/>
            <person name="Vogensen F.K."/>
        </authorList>
    </citation>
    <scope>NUCLEOTIDE SEQUENCE [LARGE SCALE GENOMIC DNA]</scope>
    <source>
        <strain evidence="23 24">WCA-9-b2</strain>
    </source>
</reference>
<dbReference type="PROSITE" id="PS50980">
    <property type="entry name" value="COA_CT_NTER"/>
    <property type="match status" value="1"/>
</dbReference>
<dbReference type="GO" id="GO:0005524">
    <property type="term" value="F:ATP binding"/>
    <property type="evidence" value="ECO:0007669"/>
    <property type="project" value="UniProtKB-KW"/>
</dbReference>
<feature type="binding site" evidence="20">
    <location>
        <position position="59"/>
    </location>
    <ligand>
        <name>Zn(2+)</name>
        <dbReference type="ChEBI" id="CHEBI:29105"/>
    </ligand>
</feature>
<feature type="zinc finger region" description="C4-type" evidence="20">
    <location>
        <begin position="37"/>
        <end position="59"/>
    </location>
</feature>
<dbReference type="GO" id="GO:2001295">
    <property type="term" value="P:malonyl-CoA biosynthetic process"/>
    <property type="evidence" value="ECO:0007669"/>
    <property type="project" value="UniProtKB-UniRule"/>
</dbReference>
<evidence type="ECO:0000256" key="8">
    <source>
        <dbReference type="ARBA" id="ARBA00022679"/>
    </source>
</evidence>
<comment type="function">
    <text evidence="17 20">Component of the acetyl coenzyme A carboxylase (ACC) complex. Biotin carboxylase (BC) catalyzes the carboxylation of biotin on its carrier protein (BCCP) and then the CO(2) group is transferred by the transcarboxylase to acetyl-CoA to form malonyl-CoA.</text>
</comment>
<comment type="similarity">
    <text evidence="20">Belongs to the AccD/PCCB family.</text>
</comment>
<feature type="binding site" evidence="20">
    <location>
        <position position="56"/>
    </location>
    <ligand>
        <name>Zn(2+)</name>
        <dbReference type="ChEBI" id="CHEBI:29105"/>
    </ligand>
</feature>
<evidence type="ECO:0000256" key="6">
    <source>
        <dbReference type="ARBA" id="ARBA00022490"/>
    </source>
</evidence>